<evidence type="ECO:0000259" key="4">
    <source>
        <dbReference type="PROSITE" id="PS50949"/>
    </source>
</evidence>
<sequence>MAFRVDEGSGVPPYEQLRAQVVEAVGAGDLAPGERLPPVRRLAEDLGVAPGTVARAYKELEADGVVETRGRAGTVVAAGTDAEAQAVAAATEYAERVRRLGVDGDLALALVRAALATG</sequence>
<protein>
    <submittedName>
        <fullName evidence="5">GntR family transcriptional regulator</fullName>
    </submittedName>
</protein>
<reference evidence="5 6" key="1">
    <citation type="submission" date="2020-05" db="EMBL/GenBank/DDBJ databases">
        <title>MicrobeNet Type strains.</title>
        <authorList>
            <person name="Nicholson A.C."/>
        </authorList>
    </citation>
    <scope>NUCLEOTIDE SEQUENCE [LARGE SCALE GENOMIC DNA]</scope>
    <source>
        <strain evidence="5 6">JCM 14547</strain>
    </source>
</reference>
<dbReference type="Pfam" id="PF00392">
    <property type="entry name" value="GntR"/>
    <property type="match status" value="1"/>
</dbReference>
<dbReference type="AlphaFoldDB" id="A0A849BJM8"/>
<accession>A0A849BJM8</accession>
<proteinExistence type="predicted"/>
<keyword evidence="3" id="KW-0804">Transcription</keyword>
<dbReference type="PROSITE" id="PS50949">
    <property type="entry name" value="HTH_GNTR"/>
    <property type="match status" value="1"/>
</dbReference>
<dbReference type="RefSeq" id="WP_171203218.1">
    <property type="nucleotide sequence ID" value="NZ_BAAANP010000008.1"/>
</dbReference>
<dbReference type="SMART" id="SM00345">
    <property type="entry name" value="HTH_GNTR"/>
    <property type="match status" value="1"/>
</dbReference>
<dbReference type="Proteomes" id="UP000555552">
    <property type="component" value="Unassembled WGS sequence"/>
</dbReference>
<dbReference type="CDD" id="cd07377">
    <property type="entry name" value="WHTH_GntR"/>
    <property type="match status" value="1"/>
</dbReference>
<dbReference type="InterPro" id="IPR036388">
    <property type="entry name" value="WH-like_DNA-bd_sf"/>
</dbReference>
<evidence type="ECO:0000313" key="6">
    <source>
        <dbReference type="Proteomes" id="UP000555552"/>
    </source>
</evidence>
<dbReference type="InterPro" id="IPR036390">
    <property type="entry name" value="WH_DNA-bd_sf"/>
</dbReference>
<evidence type="ECO:0000313" key="5">
    <source>
        <dbReference type="EMBL" id="NNH23400.1"/>
    </source>
</evidence>
<gene>
    <name evidence="5" type="ORF">HLB09_09900</name>
</gene>
<keyword evidence="6" id="KW-1185">Reference proteome</keyword>
<keyword evidence="1" id="KW-0805">Transcription regulation</keyword>
<evidence type="ECO:0000256" key="3">
    <source>
        <dbReference type="ARBA" id="ARBA00023163"/>
    </source>
</evidence>
<organism evidence="5 6">
    <name type="scientific">Pseudokineococcus marinus</name>
    <dbReference type="NCBI Taxonomy" id="351215"/>
    <lineage>
        <taxon>Bacteria</taxon>
        <taxon>Bacillati</taxon>
        <taxon>Actinomycetota</taxon>
        <taxon>Actinomycetes</taxon>
        <taxon>Kineosporiales</taxon>
        <taxon>Kineosporiaceae</taxon>
        <taxon>Pseudokineococcus</taxon>
    </lineage>
</organism>
<dbReference type="SUPFAM" id="SSF46785">
    <property type="entry name" value="Winged helix' DNA-binding domain"/>
    <property type="match status" value="1"/>
</dbReference>
<dbReference type="EMBL" id="JABEMA010000135">
    <property type="protein sequence ID" value="NNH23400.1"/>
    <property type="molecule type" value="Genomic_DNA"/>
</dbReference>
<dbReference type="PANTHER" id="PTHR38445:SF9">
    <property type="entry name" value="HTH-TYPE TRANSCRIPTIONAL REPRESSOR YTRA"/>
    <property type="match status" value="1"/>
</dbReference>
<evidence type="ECO:0000256" key="2">
    <source>
        <dbReference type="ARBA" id="ARBA00023125"/>
    </source>
</evidence>
<feature type="domain" description="HTH gntR-type" evidence="4">
    <location>
        <begin position="11"/>
        <end position="79"/>
    </location>
</feature>
<dbReference type="InterPro" id="IPR000524">
    <property type="entry name" value="Tscrpt_reg_HTH_GntR"/>
</dbReference>
<dbReference type="GO" id="GO:0003700">
    <property type="term" value="F:DNA-binding transcription factor activity"/>
    <property type="evidence" value="ECO:0007669"/>
    <property type="project" value="InterPro"/>
</dbReference>
<name>A0A849BJM8_9ACTN</name>
<dbReference type="GO" id="GO:0003677">
    <property type="term" value="F:DNA binding"/>
    <property type="evidence" value="ECO:0007669"/>
    <property type="project" value="UniProtKB-KW"/>
</dbReference>
<keyword evidence="2" id="KW-0238">DNA-binding</keyword>
<evidence type="ECO:0000256" key="1">
    <source>
        <dbReference type="ARBA" id="ARBA00023015"/>
    </source>
</evidence>
<dbReference type="PANTHER" id="PTHR38445">
    <property type="entry name" value="HTH-TYPE TRANSCRIPTIONAL REPRESSOR YTRA"/>
    <property type="match status" value="1"/>
</dbReference>
<dbReference type="Gene3D" id="1.10.10.10">
    <property type="entry name" value="Winged helix-like DNA-binding domain superfamily/Winged helix DNA-binding domain"/>
    <property type="match status" value="1"/>
</dbReference>
<comment type="caution">
    <text evidence="5">The sequence shown here is derived from an EMBL/GenBank/DDBJ whole genome shotgun (WGS) entry which is preliminary data.</text>
</comment>